<feature type="compositionally biased region" description="Polar residues" evidence="1">
    <location>
        <begin position="17"/>
        <end position="37"/>
    </location>
</feature>
<feature type="compositionally biased region" description="Basic residues" evidence="1">
    <location>
        <begin position="161"/>
        <end position="170"/>
    </location>
</feature>
<feature type="compositionally biased region" description="Polar residues" evidence="1">
    <location>
        <begin position="272"/>
        <end position="291"/>
    </location>
</feature>
<feature type="region of interest" description="Disordered" evidence="1">
    <location>
        <begin position="116"/>
        <end position="291"/>
    </location>
</feature>
<feature type="compositionally biased region" description="Polar residues" evidence="1">
    <location>
        <begin position="132"/>
        <end position="145"/>
    </location>
</feature>
<sequence length="426" mass="45205">MSVVPSNHGSHRGAFNSKPNTHQHSHTLNSSFRTASASPRPVLRNTINPSVQAVVPSSGNTTSTNTTAAATTTHPSKPARQSHKSTPVKGTTATTVVAASQIPGLLTLSKPLEDKFASRPAPKKNHSHKHQNFAQRTTGTDNSAVDPSIKVASDKDVPSKSPRRSRHKRTKPDGNPPGPTVDVPHASIPGVTEPVHKRRPKASSNQRSASRISAGRARVRPMKEESEEDESEEWEMPLEKRGTDVLTWQQTSPPSAPTKPTPKMPSPRAQVNRLQTRSISPSPAVSISTPPSATNLTWQQALFESSAPVVVSKKKNPTANLQRRSSFESSLSSSAPPAQFAGPTSSTATRPAKGNTFPRAHHLTQNNQRASSGHAKSISLSTLGLAGGSIESGADNSAKGPLYAGSVFQNSPLAGDLPKPRFGLKI</sequence>
<evidence type="ECO:0000313" key="2">
    <source>
        <dbReference type="EMBL" id="CDZ96585.1"/>
    </source>
</evidence>
<evidence type="ECO:0000256" key="1">
    <source>
        <dbReference type="SAM" id="MobiDB-lite"/>
    </source>
</evidence>
<feature type="region of interest" description="Disordered" evidence="1">
    <location>
        <begin position="1"/>
        <end position="91"/>
    </location>
</feature>
<name>A0A0F7SEY6_PHARH</name>
<organism evidence="2">
    <name type="scientific">Phaffia rhodozyma</name>
    <name type="common">Yeast</name>
    <name type="synonym">Xanthophyllomyces dendrorhous</name>
    <dbReference type="NCBI Taxonomy" id="264483"/>
    <lineage>
        <taxon>Eukaryota</taxon>
        <taxon>Fungi</taxon>
        <taxon>Dikarya</taxon>
        <taxon>Basidiomycota</taxon>
        <taxon>Agaricomycotina</taxon>
        <taxon>Tremellomycetes</taxon>
        <taxon>Cystofilobasidiales</taxon>
        <taxon>Mrakiaceae</taxon>
        <taxon>Phaffia</taxon>
    </lineage>
</organism>
<feature type="region of interest" description="Disordered" evidence="1">
    <location>
        <begin position="309"/>
        <end position="375"/>
    </location>
</feature>
<feature type="compositionally biased region" description="Low complexity" evidence="1">
    <location>
        <begin position="207"/>
        <end position="216"/>
    </location>
</feature>
<dbReference type="Pfam" id="PF15365">
    <property type="entry name" value="PNRC"/>
    <property type="match status" value="1"/>
</dbReference>
<feature type="compositionally biased region" description="Basic residues" evidence="1">
    <location>
        <begin position="121"/>
        <end position="131"/>
    </location>
</feature>
<feature type="region of interest" description="Disordered" evidence="1">
    <location>
        <begin position="389"/>
        <end position="426"/>
    </location>
</feature>
<feature type="compositionally biased region" description="Low complexity" evidence="1">
    <location>
        <begin position="321"/>
        <end position="340"/>
    </location>
</feature>
<dbReference type="InterPro" id="IPR028322">
    <property type="entry name" value="PNRC-like_rgn"/>
</dbReference>
<accession>A0A0F7SEY6</accession>
<protein>
    <submittedName>
        <fullName evidence="2">Uncharacterized protein</fullName>
    </submittedName>
</protein>
<feature type="compositionally biased region" description="Acidic residues" evidence="1">
    <location>
        <begin position="225"/>
        <end position="236"/>
    </location>
</feature>
<feature type="compositionally biased region" description="Low complexity" evidence="1">
    <location>
        <begin position="57"/>
        <end position="73"/>
    </location>
</feature>
<feature type="compositionally biased region" description="Pro residues" evidence="1">
    <location>
        <begin position="254"/>
        <end position="265"/>
    </location>
</feature>
<proteinExistence type="predicted"/>
<dbReference type="AlphaFoldDB" id="A0A0F7SEY6"/>
<dbReference type="EMBL" id="LN483144">
    <property type="protein sequence ID" value="CDZ96585.1"/>
    <property type="molecule type" value="Genomic_DNA"/>
</dbReference>
<reference evidence="2" key="1">
    <citation type="submission" date="2014-08" db="EMBL/GenBank/DDBJ databases">
        <authorList>
            <person name="Sharma Rahul"/>
            <person name="Thines Marco"/>
        </authorList>
    </citation>
    <scope>NUCLEOTIDE SEQUENCE</scope>
</reference>
<dbReference type="GO" id="GO:0016071">
    <property type="term" value="P:mRNA metabolic process"/>
    <property type="evidence" value="ECO:0007669"/>
    <property type="project" value="UniProtKB-ARBA"/>
</dbReference>